<dbReference type="AlphaFoldDB" id="A0A6A4FX00"/>
<dbReference type="Proteomes" id="UP000434957">
    <property type="component" value="Unassembled WGS sequence"/>
</dbReference>
<dbReference type="InterPro" id="IPR036397">
    <property type="entry name" value="RNaseH_sf"/>
</dbReference>
<dbReference type="InterPro" id="IPR013103">
    <property type="entry name" value="RVT_2"/>
</dbReference>
<dbReference type="PANTHER" id="PTHR11439">
    <property type="entry name" value="GAG-POL-RELATED RETROTRANSPOSON"/>
    <property type="match status" value="1"/>
</dbReference>
<proteinExistence type="predicted"/>
<feature type="region of interest" description="Disordered" evidence="1">
    <location>
        <begin position="228"/>
        <end position="253"/>
    </location>
</feature>
<organism evidence="4 6">
    <name type="scientific">Phytophthora rubi</name>
    <dbReference type="NCBI Taxonomy" id="129364"/>
    <lineage>
        <taxon>Eukaryota</taxon>
        <taxon>Sar</taxon>
        <taxon>Stramenopiles</taxon>
        <taxon>Oomycota</taxon>
        <taxon>Peronosporomycetes</taxon>
        <taxon>Peronosporales</taxon>
        <taxon>Peronosporaceae</taxon>
        <taxon>Phytophthora</taxon>
    </lineage>
</organism>
<feature type="compositionally biased region" description="Basic and acidic residues" evidence="1">
    <location>
        <begin position="284"/>
        <end position="300"/>
    </location>
</feature>
<dbReference type="Pfam" id="PF07727">
    <property type="entry name" value="RVT_2"/>
    <property type="match status" value="1"/>
</dbReference>
<evidence type="ECO:0000313" key="4">
    <source>
        <dbReference type="EMBL" id="KAE9353051.1"/>
    </source>
</evidence>
<dbReference type="PANTHER" id="PTHR11439:SF491">
    <property type="entry name" value="INTEGRASE CATALYTIC DOMAIN-CONTAINING PROTEIN"/>
    <property type="match status" value="1"/>
</dbReference>
<dbReference type="Proteomes" id="UP000429607">
    <property type="component" value="Unassembled WGS sequence"/>
</dbReference>
<feature type="region of interest" description="Disordered" evidence="1">
    <location>
        <begin position="265"/>
        <end position="428"/>
    </location>
</feature>
<protein>
    <recommendedName>
        <fullName evidence="2">Integrase catalytic domain-containing protein</fullName>
    </recommendedName>
</protein>
<evidence type="ECO:0000259" key="2">
    <source>
        <dbReference type="PROSITE" id="PS50994"/>
    </source>
</evidence>
<dbReference type="InterPro" id="IPR001584">
    <property type="entry name" value="Integrase_cat-core"/>
</dbReference>
<dbReference type="GO" id="GO:0015074">
    <property type="term" value="P:DNA integration"/>
    <property type="evidence" value="ECO:0007669"/>
    <property type="project" value="InterPro"/>
</dbReference>
<evidence type="ECO:0000313" key="6">
    <source>
        <dbReference type="Proteomes" id="UP000434957"/>
    </source>
</evidence>
<feature type="domain" description="Integrase catalytic" evidence="2">
    <location>
        <begin position="27"/>
        <end position="140"/>
    </location>
</feature>
<sequence>MVDNGLVKGMMLRQRVHVDCEDCQLGKQRKPLAKKHIDREISRNNEVIFADLLFPEQDEPVLVIVDGYTRFTTVYPLKTKNAPEGNVEMIRYIEWADRQHPTCKVKKVITDGGGEFENDEMKLWYQSKGIEFLPNPPHDEDHDDSSRLPYVAEDARLEDGGLRAEQGRVVQRVEHAHINEGIVFNDRYSEEYTPAATEWINSLEDEALEPTDVSDFNESALEEQNIVEDTMEDPDELPPARAAGPLDPDLIDYDDLDEMPDVVMDDEPATKGWNATSGYPAFPRKSDQPAAEPKEWQRLGEDEDLEGKAPPDPALLAEVELCQEEIASEEEHEAELQVNPDEGPSEVEPEKEPTPSTDQESTESTLGETTSDDSESSPDPWQLNVQDVSGAYMFAPLQDEETDGRKETREQDEDQHPEDPDPPNDEHSIVAVEAGNGMDVCMVPEVLTGQPRTPLEAELDDVREVKRQRMLEGQPTRMTLRSADERRRPKHLDDYQIFASYCQQDHAKAENGEHRERRLHSKEITIPRNFREAMKSPQKEEWLKAMQQEVDAMFSKGVFVMIDDYEMPNRTNLLSTMWRYQPKTGKDGYVTRWRARLVGRGDPQEFGVDYVLSFSPVARMVTIRVVIAVAAKLGLTLYQGDINTSYLNALLKIKQFVRGIPGFSWPKGKVYRVDHALYGLHQSGAEWYEEVDKFLRSQGYDNTETEPCLYVRYKDGVLALIPLYVNDVVLATNSEDYKTHLFLEFDKKYGFKDGGLANKFLGVKIEQSESGILIHQEQYCKEVLDRFGYGQAHGSATPMETNVKFKPNEESEKNEDLSFDYRAAIGSLMYLTTSTRPDIAFPVGYLSRFVSNPSKKHGGAVKRILRYLAATSRQGIKYSNDKDITDQIMVSGLSDADWGNDPETRKSVTEFVMTIAGGAVAWAARRQTIVAQSTAEAEYVAA</sequence>
<dbReference type="Gene3D" id="3.30.420.10">
    <property type="entry name" value="Ribonuclease H-like superfamily/Ribonuclease H"/>
    <property type="match status" value="1"/>
</dbReference>
<feature type="compositionally biased region" description="Acidic residues" evidence="1">
    <location>
        <begin position="321"/>
        <end position="333"/>
    </location>
</feature>
<dbReference type="GO" id="GO:0003676">
    <property type="term" value="F:nucleic acid binding"/>
    <property type="evidence" value="ECO:0007669"/>
    <property type="project" value="InterPro"/>
</dbReference>
<keyword evidence="6" id="KW-1185">Reference proteome</keyword>
<evidence type="ECO:0000256" key="1">
    <source>
        <dbReference type="SAM" id="MobiDB-lite"/>
    </source>
</evidence>
<evidence type="ECO:0000313" key="5">
    <source>
        <dbReference type="Proteomes" id="UP000429607"/>
    </source>
</evidence>
<feature type="compositionally biased region" description="Acidic residues" evidence="1">
    <location>
        <begin position="410"/>
        <end position="423"/>
    </location>
</feature>
<dbReference type="EMBL" id="QXFT01000149">
    <property type="protein sequence ID" value="KAE9353051.1"/>
    <property type="molecule type" value="Genomic_DNA"/>
</dbReference>
<comment type="caution">
    <text evidence="4">The sequence shown here is derived from an EMBL/GenBank/DDBJ whole genome shotgun (WGS) entry which is preliminary data.</text>
</comment>
<gene>
    <name evidence="3" type="ORF">PR001_g8042</name>
    <name evidence="4" type="ORF">PR003_g4069</name>
</gene>
<evidence type="ECO:0000313" key="3">
    <source>
        <dbReference type="EMBL" id="KAE9038227.1"/>
    </source>
</evidence>
<name>A0A6A4FX00_9STRA</name>
<dbReference type="InterPro" id="IPR012337">
    <property type="entry name" value="RNaseH-like_sf"/>
</dbReference>
<dbReference type="EMBL" id="QXFV01000415">
    <property type="protein sequence ID" value="KAE9038227.1"/>
    <property type="molecule type" value="Genomic_DNA"/>
</dbReference>
<dbReference type="PROSITE" id="PS50994">
    <property type="entry name" value="INTEGRASE"/>
    <property type="match status" value="1"/>
</dbReference>
<dbReference type="CDD" id="cd09272">
    <property type="entry name" value="RNase_HI_RT_Ty1"/>
    <property type="match status" value="1"/>
</dbReference>
<accession>A0A6A4FX00</accession>
<dbReference type="SUPFAM" id="SSF53098">
    <property type="entry name" value="Ribonuclease H-like"/>
    <property type="match status" value="1"/>
</dbReference>
<reference evidence="4 6" key="1">
    <citation type="submission" date="2018-08" db="EMBL/GenBank/DDBJ databases">
        <title>Genomic investigation of the strawberry pathogen Phytophthora fragariae indicates pathogenicity is determined by transcriptional variation in three key races.</title>
        <authorList>
            <person name="Adams T.M."/>
            <person name="Armitage A.D."/>
            <person name="Sobczyk M.K."/>
            <person name="Bates H.J."/>
            <person name="Dunwell J.M."/>
            <person name="Nellist C.F."/>
            <person name="Harrison R.J."/>
        </authorList>
    </citation>
    <scope>NUCLEOTIDE SEQUENCE [LARGE SCALE GENOMIC DNA]</scope>
    <source>
        <strain evidence="3 5">SCRP249</strain>
        <strain evidence="4 6">SCRP333</strain>
    </source>
</reference>